<organism evidence="1 2">
    <name type="scientific">Hibiscus sabdariffa</name>
    <name type="common">roselle</name>
    <dbReference type="NCBI Taxonomy" id="183260"/>
    <lineage>
        <taxon>Eukaryota</taxon>
        <taxon>Viridiplantae</taxon>
        <taxon>Streptophyta</taxon>
        <taxon>Embryophyta</taxon>
        <taxon>Tracheophyta</taxon>
        <taxon>Spermatophyta</taxon>
        <taxon>Magnoliopsida</taxon>
        <taxon>eudicotyledons</taxon>
        <taxon>Gunneridae</taxon>
        <taxon>Pentapetalae</taxon>
        <taxon>rosids</taxon>
        <taxon>malvids</taxon>
        <taxon>Malvales</taxon>
        <taxon>Malvaceae</taxon>
        <taxon>Malvoideae</taxon>
        <taxon>Hibiscus</taxon>
    </lineage>
</organism>
<reference evidence="1 2" key="1">
    <citation type="journal article" date="2024" name="G3 (Bethesda)">
        <title>Genome assembly of Hibiscus sabdariffa L. provides insights into metabolisms of medicinal natural products.</title>
        <authorList>
            <person name="Kim T."/>
        </authorList>
    </citation>
    <scope>NUCLEOTIDE SEQUENCE [LARGE SCALE GENOMIC DNA]</scope>
    <source>
        <strain evidence="1">TK-2024</strain>
        <tissue evidence="1">Old leaves</tissue>
    </source>
</reference>
<proteinExistence type="predicted"/>
<accession>A0ABR2T4S5</accession>
<dbReference type="EMBL" id="JBBPBN010000009">
    <property type="protein sequence ID" value="KAK9032183.1"/>
    <property type="molecule type" value="Genomic_DNA"/>
</dbReference>
<sequence length="183" mass="20586">MPRHRQHQHHSSSFPACFRPSSAADDTLKASPPPPQGKINLTTCFYHTNLGLFSLAWSRSFLGHSLLLNLHPPSHFSLPSSLHFHLLIKPFVFWKKYGNKKLSTATIPNVHVFWDFSRAKFGSGPEPESGFYIAVVVDGEMILLVGVFDFDVFGVVVTEWESVEESELSAPKGFSLLVYAWKK</sequence>
<evidence type="ECO:0000313" key="2">
    <source>
        <dbReference type="Proteomes" id="UP001396334"/>
    </source>
</evidence>
<dbReference type="PANTHER" id="PTHR31972:SF3">
    <property type="entry name" value="OS09G0416600 PROTEIN"/>
    <property type="match status" value="1"/>
</dbReference>
<gene>
    <name evidence="1" type="ORF">V6N11_056462</name>
</gene>
<dbReference type="PANTHER" id="PTHR31972">
    <property type="entry name" value="EXPRESSED PROTEIN"/>
    <property type="match status" value="1"/>
</dbReference>
<name>A0ABR2T4S5_9ROSI</name>
<dbReference type="Pfam" id="PF05910">
    <property type="entry name" value="DUF868"/>
    <property type="match status" value="1"/>
</dbReference>
<comment type="caution">
    <text evidence="1">The sequence shown here is derived from an EMBL/GenBank/DDBJ whole genome shotgun (WGS) entry which is preliminary data.</text>
</comment>
<dbReference type="InterPro" id="IPR008586">
    <property type="entry name" value="DUF868_pln"/>
</dbReference>
<protein>
    <submittedName>
        <fullName evidence="1">Uncharacterized protein</fullName>
    </submittedName>
</protein>
<evidence type="ECO:0000313" key="1">
    <source>
        <dbReference type="EMBL" id="KAK9032183.1"/>
    </source>
</evidence>
<keyword evidence="2" id="KW-1185">Reference proteome</keyword>
<dbReference type="Proteomes" id="UP001396334">
    <property type="component" value="Unassembled WGS sequence"/>
</dbReference>